<evidence type="ECO:0000313" key="2">
    <source>
        <dbReference type="Proteomes" id="UP000008808"/>
    </source>
</evidence>
<dbReference type="KEGG" id="eli:ELI_14010"/>
<dbReference type="AlphaFoldDB" id="Q2N5Z7"/>
<dbReference type="Proteomes" id="UP000008808">
    <property type="component" value="Chromosome"/>
</dbReference>
<gene>
    <name evidence="1" type="ordered locus">ELI_14010</name>
</gene>
<reference evidence="2" key="1">
    <citation type="journal article" date="2009" name="J. Bacteriol.">
        <title>Complete genome sequence of Erythrobacter litoralis HTCC2594.</title>
        <authorList>
            <person name="Oh H.M."/>
            <person name="Giovannoni S.J."/>
            <person name="Ferriera S."/>
            <person name="Johnson J."/>
            <person name="Cho J.C."/>
        </authorList>
    </citation>
    <scope>NUCLEOTIDE SEQUENCE [LARGE SCALE GENOMIC DNA]</scope>
    <source>
        <strain evidence="2">HTCC2594</strain>
    </source>
</reference>
<dbReference type="InterPro" id="IPR011738">
    <property type="entry name" value="Phage_CHP"/>
</dbReference>
<dbReference type="EMBL" id="CP000157">
    <property type="protein sequence ID" value="ABC64894.1"/>
    <property type="molecule type" value="Genomic_DNA"/>
</dbReference>
<dbReference type="HOGENOM" id="CLU_085951_0_1_5"/>
<proteinExistence type="predicted"/>
<dbReference type="eggNOG" id="ENOG502Z7YN">
    <property type="taxonomic scope" value="Bacteria"/>
</dbReference>
<organism evidence="1 2">
    <name type="scientific">Erythrobacter litoralis (strain HTCC2594)</name>
    <dbReference type="NCBI Taxonomy" id="314225"/>
    <lineage>
        <taxon>Bacteria</taxon>
        <taxon>Pseudomonadati</taxon>
        <taxon>Pseudomonadota</taxon>
        <taxon>Alphaproteobacteria</taxon>
        <taxon>Sphingomonadales</taxon>
        <taxon>Erythrobacteraceae</taxon>
        <taxon>Erythrobacter/Porphyrobacter group</taxon>
        <taxon>Erythrobacter</taxon>
    </lineage>
</organism>
<dbReference type="OrthoDB" id="8478788at2"/>
<evidence type="ECO:0000313" key="1">
    <source>
        <dbReference type="EMBL" id="ABC64894.1"/>
    </source>
</evidence>
<keyword evidence="2" id="KW-1185">Reference proteome</keyword>
<name>Q2N5Z7_ERYLH</name>
<accession>Q2N5Z7</accession>
<dbReference type="STRING" id="314225.ELI_14010"/>
<dbReference type="NCBIfam" id="TIGR02215">
    <property type="entry name" value="phage_chp_gp8"/>
    <property type="match status" value="1"/>
</dbReference>
<dbReference type="RefSeq" id="WP_011415716.1">
    <property type="nucleotide sequence ID" value="NC_007722.1"/>
</dbReference>
<evidence type="ECO:0008006" key="3">
    <source>
        <dbReference type="Google" id="ProtNLM"/>
    </source>
</evidence>
<dbReference type="Gene3D" id="1.10.3230.30">
    <property type="entry name" value="Phage gp6-like head-tail connector protein"/>
    <property type="match status" value="1"/>
</dbReference>
<protein>
    <recommendedName>
        <fullName evidence="3">PhiE125 gp8 family phage protein</fullName>
    </recommendedName>
</protein>
<sequence length="181" mass="19630">MQRAILAPPVLGGAPLDELKHWLAITRSDEDASLEALIRSALETCEAFTGSLPIAASVEEIHPARRDWQGLYTCPVQAITQTEGIPAEGARIAFAPGDYEIEIDADGRGLFRLLKPSAAGRIAVRFSAGLAPDWESLPDGLRHGILRLAAHNFRTRESADGPNPPAAVAALWRPWRRLRVA</sequence>
<dbReference type="CDD" id="cd08054">
    <property type="entry name" value="gp6"/>
    <property type="match status" value="1"/>
</dbReference>